<dbReference type="EMBL" id="JAAXOP010000012">
    <property type="protein sequence ID" value="NKY52542.1"/>
    <property type="molecule type" value="Genomic_DNA"/>
</dbReference>
<reference evidence="2 3" key="1">
    <citation type="submission" date="2020-04" db="EMBL/GenBank/DDBJ databases">
        <title>MicrobeNet Type strains.</title>
        <authorList>
            <person name="Nicholson A.C."/>
        </authorList>
    </citation>
    <scope>NUCLEOTIDE SEQUENCE [LARGE SCALE GENOMIC DNA]</scope>
    <source>
        <strain evidence="2 3">JCM 12354</strain>
    </source>
</reference>
<evidence type="ECO:0000256" key="1">
    <source>
        <dbReference type="SAM" id="MobiDB-lite"/>
    </source>
</evidence>
<accession>A0A846Y3I9</accession>
<gene>
    <name evidence="2" type="ORF">HGA08_20265</name>
</gene>
<evidence type="ECO:0000313" key="3">
    <source>
        <dbReference type="Proteomes" id="UP000565711"/>
    </source>
</evidence>
<name>A0A846Y3I9_9NOCA</name>
<proteinExistence type="predicted"/>
<organism evidence="2 3">
    <name type="scientific">Nocardia vermiculata</name>
    <dbReference type="NCBI Taxonomy" id="257274"/>
    <lineage>
        <taxon>Bacteria</taxon>
        <taxon>Bacillati</taxon>
        <taxon>Actinomycetota</taxon>
        <taxon>Actinomycetes</taxon>
        <taxon>Mycobacteriales</taxon>
        <taxon>Nocardiaceae</taxon>
        <taxon>Nocardia</taxon>
    </lineage>
</organism>
<dbReference type="AlphaFoldDB" id="A0A846Y3I9"/>
<protein>
    <submittedName>
        <fullName evidence="2">Uncharacterized protein</fullName>
    </submittedName>
</protein>
<dbReference type="RefSeq" id="WP_067878105.1">
    <property type="nucleotide sequence ID" value="NZ_JAAXOP010000012.1"/>
</dbReference>
<sequence length="82" mass="8887">MVSSIAALFLAAVVLVAAYRYTAGRGRRVVQLFDRYPPHAPMADWSLRAEAHDHPVPTPLRRARHVGGRRPLPGSAACTAVS</sequence>
<evidence type="ECO:0000313" key="2">
    <source>
        <dbReference type="EMBL" id="NKY52542.1"/>
    </source>
</evidence>
<feature type="region of interest" description="Disordered" evidence="1">
    <location>
        <begin position="60"/>
        <end position="82"/>
    </location>
</feature>
<comment type="caution">
    <text evidence="2">The sequence shown here is derived from an EMBL/GenBank/DDBJ whole genome shotgun (WGS) entry which is preliminary data.</text>
</comment>
<keyword evidence="3" id="KW-1185">Reference proteome</keyword>
<dbReference type="Proteomes" id="UP000565711">
    <property type="component" value="Unassembled WGS sequence"/>
</dbReference>